<dbReference type="SMART" id="SM00028">
    <property type="entry name" value="TPR"/>
    <property type="match status" value="4"/>
</dbReference>
<keyword evidence="4" id="KW-0902">Two-component regulatory system</keyword>
<evidence type="ECO:0000256" key="8">
    <source>
        <dbReference type="SAM" id="Phobius"/>
    </source>
</evidence>
<dbReference type="SMART" id="SM00388">
    <property type="entry name" value="HisKA"/>
    <property type="match status" value="1"/>
</dbReference>
<evidence type="ECO:0000313" key="13">
    <source>
        <dbReference type="Proteomes" id="UP000247763"/>
    </source>
</evidence>
<dbReference type="InterPro" id="IPR036890">
    <property type="entry name" value="HATPase_C_sf"/>
</dbReference>
<feature type="transmembrane region" description="Helical" evidence="8">
    <location>
        <begin position="395"/>
        <end position="415"/>
    </location>
</feature>
<feature type="coiled-coil region" evidence="7">
    <location>
        <begin position="417"/>
        <end position="444"/>
    </location>
</feature>
<feature type="repeat" description="TPR" evidence="6">
    <location>
        <begin position="158"/>
        <end position="191"/>
    </location>
</feature>
<dbReference type="KEGG" id="phb:HYN04_07880"/>
<keyword evidence="9" id="KW-0732">Signal</keyword>
<dbReference type="InterPro" id="IPR019734">
    <property type="entry name" value="TPR_rpt"/>
</dbReference>
<evidence type="ECO:0000256" key="3">
    <source>
        <dbReference type="ARBA" id="ARBA00022553"/>
    </source>
</evidence>
<feature type="domain" description="Histidine kinase" evidence="10">
    <location>
        <begin position="451"/>
        <end position="671"/>
    </location>
</feature>
<sequence>MRALKSLGLAATLFAVAFAVSAPAAAASPPRDRAEALVSEAEGLVPTDPARALDRSRAALSEIEQLPADPETRRLEANAVWLEAQALNRLNRLDEARQVLAPVLSQVETAEPGSPVHAELLYTLASILQKQGKVQDSFSGLRSSFSYFEKAGDKKGQAKSLVLMASLYRQAGNYEKSIEYYDQAIDLYSGDRFFNLASFNNRANSYRDMGQNGKAREDFIKSLQIAREFRNPGLICQVLSNLAYAEISEGRFEEARSHIEEALGIVGSAKEQAETSYIQGVYAFYWSRQGNYSSAAEWMDRAFRGVRTTETTPPFKDFHRIAAEIYERVGRYNAALDHQKAFKRLDDQSRELMVNTNSALVAAQFDFANQDLRIARLKADQLQKDAELARSRNRITLILLGGSVLTAGLMGFNFLSLRRSSRRIEAANTRLNAANDSLEQALKAKSEFLATTSHEIRTPLNGILGVTQVLLADPNITPEVRDRVTLMHGAGETMRALVSDILDAAKIENGSLTIEKGETDLAGLLDDAGRFWTDKAEEKGLSLTVDRGETPARIVEDGPRLRQVVFNLLSNAIKFTDAGSVGLTAGVEGEGPAERLVIRVADSGIGIPLDQMEGIFESFRQVDSGVTRRFGGTGLGLSISRDLAEAMGGTLGVESELGRGSTFTLTLPLVRLSSSAAGMDEDPCPDGDVFLIVEANPLTQSVLKSVVAPLGLAAETAASLDAAMERLAAGGVSAVLVDAAGLGAEMEDRLQSVSRLAAAGARRIVVTWPSPDAETLHALGEAGAAQVIAKPISAARLIAALREGLDAKA</sequence>
<dbReference type="InterPro" id="IPR001789">
    <property type="entry name" value="Sig_transdc_resp-reg_receiver"/>
</dbReference>
<dbReference type="SUPFAM" id="SSF52172">
    <property type="entry name" value="CheY-like"/>
    <property type="match status" value="1"/>
</dbReference>
<dbReference type="InterPro" id="IPR004358">
    <property type="entry name" value="Sig_transdc_His_kin-like_C"/>
</dbReference>
<dbReference type="SUPFAM" id="SSF48452">
    <property type="entry name" value="TPR-like"/>
    <property type="match status" value="2"/>
</dbReference>
<feature type="modified residue" description="4-aspartylphosphate" evidence="5">
    <location>
        <position position="738"/>
    </location>
</feature>
<keyword evidence="13" id="KW-1185">Reference proteome</keyword>
<keyword evidence="8" id="KW-1133">Transmembrane helix</keyword>
<dbReference type="SMART" id="SM00387">
    <property type="entry name" value="HATPase_c"/>
    <property type="match status" value="1"/>
</dbReference>
<feature type="chain" id="PRO_5016424825" description="histidine kinase" evidence="9">
    <location>
        <begin position="27"/>
        <end position="809"/>
    </location>
</feature>
<dbReference type="GO" id="GO:0042802">
    <property type="term" value="F:identical protein binding"/>
    <property type="evidence" value="ECO:0007669"/>
    <property type="project" value="InterPro"/>
</dbReference>
<proteinExistence type="predicted"/>
<keyword evidence="6" id="KW-0802">TPR repeat</keyword>
<comment type="catalytic activity">
    <reaction evidence="1">
        <text>ATP + protein L-histidine = ADP + protein N-phospho-L-histidine.</text>
        <dbReference type="EC" id="2.7.13.3"/>
    </reaction>
</comment>
<dbReference type="CDD" id="cd00082">
    <property type="entry name" value="HisKA"/>
    <property type="match status" value="1"/>
</dbReference>
<evidence type="ECO:0000256" key="6">
    <source>
        <dbReference type="PROSITE-ProRule" id="PRU00339"/>
    </source>
</evidence>
<evidence type="ECO:0000259" key="10">
    <source>
        <dbReference type="PROSITE" id="PS50109"/>
    </source>
</evidence>
<dbReference type="CDD" id="cd16922">
    <property type="entry name" value="HATPase_EvgS-ArcB-TorS-like"/>
    <property type="match status" value="1"/>
</dbReference>
<dbReference type="Gene3D" id="3.30.565.10">
    <property type="entry name" value="Histidine kinase-like ATPase, C-terminal domain"/>
    <property type="match status" value="1"/>
</dbReference>
<keyword evidence="8" id="KW-0812">Transmembrane</keyword>
<protein>
    <recommendedName>
        <fullName evidence="2">histidine kinase</fullName>
        <ecNumber evidence="2">2.7.13.3</ecNumber>
    </recommendedName>
</protein>
<evidence type="ECO:0000259" key="11">
    <source>
        <dbReference type="PROSITE" id="PS50110"/>
    </source>
</evidence>
<evidence type="ECO:0000256" key="9">
    <source>
        <dbReference type="SAM" id="SignalP"/>
    </source>
</evidence>
<dbReference type="InterPro" id="IPR005467">
    <property type="entry name" value="His_kinase_dom"/>
</dbReference>
<dbReference type="PRINTS" id="PR00344">
    <property type="entry name" value="BCTRLSENSOR"/>
</dbReference>
<evidence type="ECO:0000256" key="7">
    <source>
        <dbReference type="SAM" id="Coils"/>
    </source>
</evidence>
<dbReference type="PANTHER" id="PTHR45339">
    <property type="entry name" value="HYBRID SIGNAL TRANSDUCTION HISTIDINE KINASE J"/>
    <property type="match status" value="1"/>
</dbReference>
<dbReference type="GO" id="GO:0000155">
    <property type="term" value="F:phosphorelay sensor kinase activity"/>
    <property type="evidence" value="ECO:0007669"/>
    <property type="project" value="InterPro"/>
</dbReference>
<evidence type="ECO:0000256" key="2">
    <source>
        <dbReference type="ARBA" id="ARBA00012438"/>
    </source>
</evidence>
<dbReference type="PROSITE" id="PS50005">
    <property type="entry name" value="TPR"/>
    <property type="match status" value="1"/>
</dbReference>
<evidence type="ECO:0000256" key="1">
    <source>
        <dbReference type="ARBA" id="ARBA00000085"/>
    </source>
</evidence>
<dbReference type="OrthoDB" id="9801651at2"/>
<dbReference type="InterPro" id="IPR011006">
    <property type="entry name" value="CheY-like_superfamily"/>
</dbReference>
<dbReference type="Pfam" id="PF07721">
    <property type="entry name" value="TPR_4"/>
    <property type="match status" value="1"/>
</dbReference>
<dbReference type="InterPro" id="IPR003661">
    <property type="entry name" value="HisK_dim/P_dom"/>
</dbReference>
<evidence type="ECO:0000256" key="5">
    <source>
        <dbReference type="PROSITE-ProRule" id="PRU00169"/>
    </source>
</evidence>
<dbReference type="InterPro" id="IPR036097">
    <property type="entry name" value="HisK_dim/P_sf"/>
</dbReference>
<dbReference type="PANTHER" id="PTHR45339:SF1">
    <property type="entry name" value="HYBRID SIGNAL TRANSDUCTION HISTIDINE KINASE J"/>
    <property type="match status" value="1"/>
</dbReference>
<dbReference type="EMBL" id="CP029479">
    <property type="protein sequence ID" value="AWM77687.1"/>
    <property type="molecule type" value="Genomic_DNA"/>
</dbReference>
<keyword evidence="7" id="KW-0175">Coiled coil</keyword>
<dbReference type="EC" id="2.7.13.3" evidence="2"/>
<dbReference type="Proteomes" id="UP000247763">
    <property type="component" value="Chromosome"/>
</dbReference>
<evidence type="ECO:0000313" key="12">
    <source>
        <dbReference type="EMBL" id="AWM77687.1"/>
    </source>
</evidence>
<accession>A0A2Z3HPJ0</accession>
<dbReference type="InterPro" id="IPR011717">
    <property type="entry name" value="TPR-4"/>
</dbReference>
<dbReference type="Pfam" id="PF13424">
    <property type="entry name" value="TPR_12"/>
    <property type="match status" value="2"/>
</dbReference>
<dbReference type="InterPro" id="IPR011990">
    <property type="entry name" value="TPR-like_helical_dom_sf"/>
</dbReference>
<dbReference type="SUPFAM" id="SSF55874">
    <property type="entry name" value="ATPase domain of HSP90 chaperone/DNA topoisomerase II/histidine kinase"/>
    <property type="match status" value="1"/>
</dbReference>
<keyword evidence="8" id="KW-0472">Membrane</keyword>
<feature type="signal peptide" evidence="9">
    <location>
        <begin position="1"/>
        <end position="26"/>
    </location>
</feature>
<dbReference type="Pfam" id="PF02518">
    <property type="entry name" value="HATPase_c"/>
    <property type="match status" value="1"/>
</dbReference>
<feature type="domain" description="Response regulatory" evidence="11">
    <location>
        <begin position="689"/>
        <end position="805"/>
    </location>
</feature>
<dbReference type="Gene3D" id="1.25.40.10">
    <property type="entry name" value="Tetratricopeptide repeat domain"/>
    <property type="match status" value="1"/>
</dbReference>
<dbReference type="AlphaFoldDB" id="A0A2Z3HPJ0"/>
<dbReference type="PROSITE" id="PS50110">
    <property type="entry name" value="RESPONSE_REGULATORY"/>
    <property type="match status" value="1"/>
</dbReference>
<dbReference type="Gene3D" id="3.40.50.2300">
    <property type="match status" value="1"/>
</dbReference>
<dbReference type="SUPFAM" id="SSF47384">
    <property type="entry name" value="Homodimeric domain of signal transducing histidine kinase"/>
    <property type="match status" value="1"/>
</dbReference>
<dbReference type="FunFam" id="3.30.565.10:FF:000010">
    <property type="entry name" value="Sensor histidine kinase RcsC"/>
    <property type="match status" value="1"/>
</dbReference>
<feature type="coiled-coil region" evidence="7">
    <location>
        <begin position="365"/>
        <end position="392"/>
    </location>
</feature>
<reference evidence="13" key="1">
    <citation type="submission" date="2018-05" db="EMBL/GenBank/DDBJ databases">
        <title>Genome sequencing of Phenylobacterium sp. HYN0004.</title>
        <authorList>
            <person name="Yi H."/>
            <person name="Baek C."/>
        </authorList>
    </citation>
    <scope>NUCLEOTIDE SEQUENCE [LARGE SCALE GENOMIC DNA]</scope>
    <source>
        <strain evidence="13">HYN0004</strain>
    </source>
</reference>
<dbReference type="Gene3D" id="1.10.287.130">
    <property type="match status" value="1"/>
</dbReference>
<gene>
    <name evidence="12" type="ORF">HYN04_07880</name>
</gene>
<name>A0A2Z3HPJ0_9CAUL</name>
<dbReference type="PROSITE" id="PS50109">
    <property type="entry name" value="HIS_KIN"/>
    <property type="match status" value="1"/>
</dbReference>
<organism evidence="12 13">
    <name type="scientific">Phenylobacterium parvum</name>
    <dbReference type="NCBI Taxonomy" id="2201350"/>
    <lineage>
        <taxon>Bacteria</taxon>
        <taxon>Pseudomonadati</taxon>
        <taxon>Pseudomonadota</taxon>
        <taxon>Alphaproteobacteria</taxon>
        <taxon>Caulobacterales</taxon>
        <taxon>Caulobacteraceae</taxon>
        <taxon>Phenylobacterium</taxon>
    </lineage>
</organism>
<dbReference type="InterPro" id="IPR003594">
    <property type="entry name" value="HATPase_dom"/>
</dbReference>
<dbReference type="Pfam" id="PF00512">
    <property type="entry name" value="HisKA"/>
    <property type="match status" value="1"/>
</dbReference>
<keyword evidence="3 5" id="KW-0597">Phosphoprotein</keyword>
<evidence type="ECO:0000256" key="4">
    <source>
        <dbReference type="ARBA" id="ARBA00023012"/>
    </source>
</evidence>